<keyword evidence="1" id="KW-0812">Transmembrane</keyword>
<dbReference type="EMBL" id="QRVL01000015">
    <property type="protein sequence ID" value="RGS37543.1"/>
    <property type="molecule type" value="Genomic_DNA"/>
</dbReference>
<gene>
    <name evidence="2" type="ORF">DWX93_14035</name>
</gene>
<name>A0A395V407_9FIRM</name>
<keyword evidence="1" id="KW-1133">Transmembrane helix</keyword>
<feature type="transmembrane region" description="Helical" evidence="1">
    <location>
        <begin position="375"/>
        <end position="392"/>
    </location>
</feature>
<feature type="transmembrane region" description="Helical" evidence="1">
    <location>
        <begin position="341"/>
        <end position="363"/>
    </location>
</feature>
<keyword evidence="1" id="KW-0472">Membrane</keyword>
<feature type="transmembrane region" description="Helical" evidence="1">
    <location>
        <begin position="816"/>
        <end position="836"/>
    </location>
</feature>
<sequence>MKKRGPLLAAFCIPLLITLIICVNREIYPFGDQCMLHIDMYHQYCPFFTELMEKLKTGGSPFYSWNIGLGADFVSLYAYYLASPLNWLLILWPRGYVIEFMTALSILKIALSGLTFTYYLGEHFLVWQDAGNAAAVIRTEKKTAVRLPADVASYAAAVCGAAYALCAFMAAYAWNLMWTDCMVLAPLVILGLERLIRDNRPGLYYVSLAVCILSNYYISIMICIFLVLWFLLYWMEHRASGYRAWIRFAWYSLLAGATGAVLILPTAKVLSLSGASGISFPETMEWYFNIVSELARSLLAVDVYTGDSHWPNLYCGIFALFLLFLYVWNRAVPWKKKLPRLALVVFFWLSFSNNMLDFIWHGLHFPTSLPGRQSFLYAFLVLVIAYEALLYIRELKLWQVFAAGGMSVVFLLFCNHFMDETTMEQTSIWASGAFFACYFVIVLGILIGKKRIRQLMLATGCLAVVAELVINYNLTGLDTISRTDYVKNLADYRAVLSETAEKSDEDSVFYRTEELERKTKNDAALSGYHSGTQFSSLMNLNVSHFYQDVGMEGGKNFYCAGGATPLLSAMLSIRYVLADNAMEEGPLRTLVAQRGDTYLYENAYVLPLGFMMDEDVAEKWDYAGGGDIGTQNQLANLLGSDRLLLTAVESESKAGESSFVAQDSAYYYATYSKTGVDNLQEQVSSGRTRGFTKVSHGYILDLGYCEAGEEVKVTNTANELVQLVVYRLDLMALRTAYEALAAQAVEVTEVSDTRVKGNVDVTQAGRLIFSIADEDGWTLYVDGKKTDSETFGGAFISTYLTEGTHEFELRYKSPGFLTGAVISAAAVVLFAATMAVRRKRKKG</sequence>
<dbReference type="InterPro" id="IPR018580">
    <property type="entry name" value="Uncharacterised_YfhO"/>
</dbReference>
<feature type="transmembrane region" description="Helical" evidence="1">
    <location>
        <begin position="430"/>
        <end position="448"/>
    </location>
</feature>
<dbReference type="Pfam" id="PF09586">
    <property type="entry name" value="YfhO"/>
    <property type="match status" value="2"/>
</dbReference>
<proteinExistence type="predicted"/>
<dbReference type="Proteomes" id="UP000266172">
    <property type="component" value="Unassembled WGS sequence"/>
</dbReference>
<feature type="transmembrane region" description="Helical" evidence="1">
    <location>
        <begin position="151"/>
        <end position="174"/>
    </location>
</feature>
<protein>
    <recommendedName>
        <fullName evidence="4">Bacterial membrane protein YfhO</fullName>
    </recommendedName>
</protein>
<feature type="transmembrane region" description="Helical" evidence="1">
    <location>
        <begin position="455"/>
        <end position="474"/>
    </location>
</feature>
<dbReference type="PANTHER" id="PTHR38454:SF1">
    <property type="entry name" value="INTEGRAL MEMBRANE PROTEIN"/>
    <property type="match status" value="1"/>
</dbReference>
<evidence type="ECO:0008006" key="4">
    <source>
        <dbReference type="Google" id="ProtNLM"/>
    </source>
</evidence>
<accession>A0A395V407</accession>
<feature type="transmembrane region" description="Helical" evidence="1">
    <location>
        <begin position="203"/>
        <end position="232"/>
    </location>
</feature>
<comment type="caution">
    <text evidence="2">The sequence shown here is derived from an EMBL/GenBank/DDBJ whole genome shotgun (WGS) entry which is preliminary data.</text>
</comment>
<organism evidence="2 3">
    <name type="scientific">Roseburia hominis</name>
    <dbReference type="NCBI Taxonomy" id="301301"/>
    <lineage>
        <taxon>Bacteria</taxon>
        <taxon>Bacillati</taxon>
        <taxon>Bacillota</taxon>
        <taxon>Clostridia</taxon>
        <taxon>Lachnospirales</taxon>
        <taxon>Lachnospiraceae</taxon>
        <taxon>Roseburia</taxon>
    </lineage>
</organism>
<evidence type="ECO:0000256" key="1">
    <source>
        <dbReference type="SAM" id="Phobius"/>
    </source>
</evidence>
<feature type="transmembrane region" description="Helical" evidence="1">
    <location>
        <begin position="311"/>
        <end position="329"/>
    </location>
</feature>
<dbReference type="RefSeq" id="WP_118098043.1">
    <property type="nucleotide sequence ID" value="NZ_QRVL01000015.1"/>
</dbReference>
<evidence type="ECO:0000313" key="3">
    <source>
        <dbReference type="Proteomes" id="UP000266172"/>
    </source>
</evidence>
<dbReference type="PANTHER" id="PTHR38454">
    <property type="entry name" value="INTEGRAL MEMBRANE PROTEIN-RELATED"/>
    <property type="match status" value="1"/>
</dbReference>
<reference evidence="2 3" key="1">
    <citation type="submission" date="2018-08" db="EMBL/GenBank/DDBJ databases">
        <title>A genome reference for cultivated species of the human gut microbiota.</title>
        <authorList>
            <person name="Zou Y."/>
            <person name="Xue W."/>
            <person name="Luo G."/>
        </authorList>
    </citation>
    <scope>NUCLEOTIDE SEQUENCE [LARGE SCALE GENOMIC DNA]</scope>
    <source>
        <strain evidence="2 3">AF22-12AC</strain>
    </source>
</reference>
<feature type="transmembrane region" description="Helical" evidence="1">
    <location>
        <begin position="244"/>
        <end position="264"/>
    </location>
</feature>
<evidence type="ECO:0000313" key="2">
    <source>
        <dbReference type="EMBL" id="RGS37543.1"/>
    </source>
</evidence>
<feature type="transmembrane region" description="Helical" evidence="1">
    <location>
        <begin position="397"/>
        <end position="418"/>
    </location>
</feature>
<dbReference type="AlphaFoldDB" id="A0A395V407"/>